<proteinExistence type="predicted"/>
<feature type="non-terminal residue" evidence="1">
    <location>
        <position position="488"/>
    </location>
</feature>
<comment type="caution">
    <text evidence="1">The sequence shown here is derived from an EMBL/GenBank/DDBJ whole genome shotgun (WGS) entry which is preliminary data.</text>
</comment>
<organism evidence="1 2">
    <name type="scientific">Scutellospora calospora</name>
    <dbReference type="NCBI Taxonomy" id="85575"/>
    <lineage>
        <taxon>Eukaryota</taxon>
        <taxon>Fungi</taxon>
        <taxon>Fungi incertae sedis</taxon>
        <taxon>Mucoromycota</taxon>
        <taxon>Glomeromycotina</taxon>
        <taxon>Glomeromycetes</taxon>
        <taxon>Diversisporales</taxon>
        <taxon>Gigasporaceae</taxon>
        <taxon>Scutellospora</taxon>
    </lineage>
</organism>
<accession>A0ACA9LLB6</accession>
<sequence length="488" mass="55108">MSALNNAENNGESSNSKRSSLADSDRVNQAMLYEAIDKVLNNLKNYLPYSSPFQKKVNQKDAPDYNEVIKNPMDLGTIAKKLKNRAYNSKDEFANDLYLIYTNCITYNTHPDNIFRKYAIAMKKKMDELLEAVPDVKIQTLAEYKASLKQDNGELFKTEKKSPSLDQLTESASSASLQVEDEPPGTDAGTEDVQIADMTGHSQASQENSSDDEEKEADREVQEMLKSIRLIRPTPKLSELWDPELDNPNRDKFFDPNYDPSTDLPTLDQYPQLQFPKKGTGAMIEKNIEILKQSRILHAKLVSARHNIPLSHLGISDKPPEETSIINTTIDQKDLPPLNLNKEAGFACMQRVVSRLCQHAGFEATSGRALTILTEVAQDYFLNLSKTLRAYMDDYSKKMTTEEMINHSLYENGVSSVKNLESYIHDDIQRYGTKLHDIKRRLEAALLQPEEVMDDIPDNDDAFLTGVFGGELQDDFFGFKELGLGPLQ</sequence>
<evidence type="ECO:0000313" key="1">
    <source>
        <dbReference type="EMBL" id="CAG8536142.1"/>
    </source>
</evidence>
<gene>
    <name evidence="1" type="ORF">SCALOS_LOCUS4651</name>
</gene>
<reference evidence="1" key="1">
    <citation type="submission" date="2021-06" db="EMBL/GenBank/DDBJ databases">
        <authorList>
            <person name="Kallberg Y."/>
            <person name="Tangrot J."/>
            <person name="Rosling A."/>
        </authorList>
    </citation>
    <scope>NUCLEOTIDE SEQUENCE</scope>
    <source>
        <strain evidence="1">AU212A</strain>
    </source>
</reference>
<keyword evidence="2" id="KW-1185">Reference proteome</keyword>
<protein>
    <submittedName>
        <fullName evidence="1">4501_t:CDS:1</fullName>
    </submittedName>
</protein>
<dbReference type="EMBL" id="CAJVPM010006545">
    <property type="protein sequence ID" value="CAG8536142.1"/>
    <property type="molecule type" value="Genomic_DNA"/>
</dbReference>
<evidence type="ECO:0000313" key="2">
    <source>
        <dbReference type="Proteomes" id="UP000789860"/>
    </source>
</evidence>
<dbReference type="Proteomes" id="UP000789860">
    <property type="component" value="Unassembled WGS sequence"/>
</dbReference>
<name>A0ACA9LLB6_9GLOM</name>